<dbReference type="KEGG" id="aten:116291779"/>
<reference evidence="4" key="1">
    <citation type="submission" date="2025-08" db="UniProtKB">
        <authorList>
            <consortium name="RefSeq"/>
        </authorList>
    </citation>
    <scope>IDENTIFICATION</scope>
</reference>
<evidence type="ECO:0000256" key="1">
    <source>
        <dbReference type="SAM" id="Coils"/>
    </source>
</evidence>
<accession>A0A6P8HJ12</accession>
<dbReference type="GeneID" id="116291779"/>
<evidence type="ECO:0000313" key="3">
    <source>
        <dbReference type="Proteomes" id="UP000515163"/>
    </source>
</evidence>
<evidence type="ECO:0000256" key="2">
    <source>
        <dbReference type="SAM" id="MobiDB-lite"/>
    </source>
</evidence>
<dbReference type="Proteomes" id="UP000515163">
    <property type="component" value="Unplaced"/>
</dbReference>
<feature type="coiled-coil region" evidence="1">
    <location>
        <begin position="7"/>
        <end position="101"/>
    </location>
</feature>
<dbReference type="RefSeq" id="XP_031554848.1">
    <property type="nucleotide sequence ID" value="XM_031698988.1"/>
</dbReference>
<protein>
    <submittedName>
        <fullName evidence="4">Hyaluronan mediated motility receptor-like</fullName>
    </submittedName>
</protein>
<keyword evidence="3" id="KW-1185">Reference proteome</keyword>
<dbReference type="OrthoDB" id="6003602at2759"/>
<keyword evidence="1" id="KW-0175">Coiled coil</keyword>
<dbReference type="InParanoid" id="A0A6P8HJ12"/>
<dbReference type="AlphaFoldDB" id="A0A6P8HJ12"/>
<sequence>MDRNHDQNNIEAEIRRNEERIASLEKDLKESLGSNKDLKDRISALEKEIQDLKDENKLLKKQRQEMEKGMENLEKENKHQRQKMEKRMENLEKEIEHQKAVLVIVQIGTALQRNLCKYVLGEHFKENCFYKFKEIRKYIQQDLKNDRKAQESAKKRLAEIKEKIPWDQSLVNSLKNLNQTRIGIAHPELSSEKIQKATEVLREIGELDDELVVKLNTLKGQWKTSEEMLKAAGGPEDGPEGGTMNWSTVGQSQDTYASRAAGGLYLDTKA</sequence>
<feature type="region of interest" description="Disordered" evidence="2">
    <location>
        <begin position="230"/>
        <end position="249"/>
    </location>
</feature>
<organism evidence="3 4">
    <name type="scientific">Actinia tenebrosa</name>
    <name type="common">Australian red waratah sea anemone</name>
    <dbReference type="NCBI Taxonomy" id="6105"/>
    <lineage>
        <taxon>Eukaryota</taxon>
        <taxon>Metazoa</taxon>
        <taxon>Cnidaria</taxon>
        <taxon>Anthozoa</taxon>
        <taxon>Hexacorallia</taxon>
        <taxon>Actiniaria</taxon>
        <taxon>Actiniidae</taxon>
        <taxon>Actinia</taxon>
    </lineage>
</organism>
<proteinExistence type="predicted"/>
<gene>
    <name evidence="4" type="primary">LOC116291779</name>
</gene>
<dbReference type="Gene3D" id="1.10.287.1490">
    <property type="match status" value="1"/>
</dbReference>
<evidence type="ECO:0000313" key="4">
    <source>
        <dbReference type="RefSeq" id="XP_031554848.1"/>
    </source>
</evidence>
<name>A0A6P8HJ12_ACTTE</name>